<feature type="region of interest" description="Disordered" evidence="1">
    <location>
        <begin position="144"/>
        <end position="177"/>
    </location>
</feature>
<dbReference type="AlphaFoldDB" id="A0ABD0Y5Y0"/>
<keyword evidence="3" id="KW-1185">Reference proteome</keyword>
<proteinExistence type="predicted"/>
<protein>
    <submittedName>
        <fullName evidence="2">Uncharacterized protein</fullName>
    </submittedName>
</protein>
<evidence type="ECO:0000313" key="3">
    <source>
        <dbReference type="Proteomes" id="UP001558652"/>
    </source>
</evidence>
<evidence type="ECO:0000313" key="2">
    <source>
        <dbReference type="EMBL" id="KAL1122825.1"/>
    </source>
</evidence>
<accession>A0ABD0Y5Y0</accession>
<sequence length="177" mass="19667">MASKRRNMFCENKKQETTEIDTCNLQPFCDCTADPPRLIEETLAPCLACGVTPVLSWTETGQEVSPMDGLFHHDPVIDPEKVALDVPNAVITNGFNVVTRAAPIIGNVIQNSAERFARLVESLKPILGSSLGIGVVIKRETNPDSLDDNISNAEERSSRLRKRMYTPQFERQKGLRN</sequence>
<name>A0ABD0Y5Y0_9HEMI</name>
<comment type="caution">
    <text evidence="2">The sequence shown here is derived from an EMBL/GenBank/DDBJ whole genome shotgun (WGS) entry which is preliminary data.</text>
</comment>
<gene>
    <name evidence="2" type="ORF">AAG570_003151</name>
</gene>
<dbReference type="Proteomes" id="UP001558652">
    <property type="component" value="Unassembled WGS sequence"/>
</dbReference>
<evidence type="ECO:0000256" key="1">
    <source>
        <dbReference type="SAM" id="MobiDB-lite"/>
    </source>
</evidence>
<reference evidence="2 3" key="1">
    <citation type="submission" date="2024-07" db="EMBL/GenBank/DDBJ databases">
        <title>Chromosome-level genome assembly of the water stick insect Ranatra chinensis (Heteroptera: Nepidae).</title>
        <authorList>
            <person name="Liu X."/>
        </authorList>
    </citation>
    <scope>NUCLEOTIDE SEQUENCE [LARGE SCALE GENOMIC DNA]</scope>
    <source>
        <strain evidence="2">Cailab_2021Rc</strain>
        <tissue evidence="2">Muscle</tissue>
    </source>
</reference>
<dbReference type="EMBL" id="JBFDAA010000013">
    <property type="protein sequence ID" value="KAL1122825.1"/>
    <property type="molecule type" value="Genomic_DNA"/>
</dbReference>
<organism evidence="2 3">
    <name type="scientific">Ranatra chinensis</name>
    <dbReference type="NCBI Taxonomy" id="642074"/>
    <lineage>
        <taxon>Eukaryota</taxon>
        <taxon>Metazoa</taxon>
        <taxon>Ecdysozoa</taxon>
        <taxon>Arthropoda</taxon>
        <taxon>Hexapoda</taxon>
        <taxon>Insecta</taxon>
        <taxon>Pterygota</taxon>
        <taxon>Neoptera</taxon>
        <taxon>Paraneoptera</taxon>
        <taxon>Hemiptera</taxon>
        <taxon>Heteroptera</taxon>
        <taxon>Panheteroptera</taxon>
        <taxon>Nepomorpha</taxon>
        <taxon>Nepidae</taxon>
        <taxon>Ranatrinae</taxon>
        <taxon>Ranatra</taxon>
    </lineage>
</organism>